<dbReference type="InParanoid" id="A0A200PZP5"/>
<comment type="caution">
    <text evidence="1">The sequence shown here is derived from an EMBL/GenBank/DDBJ whole genome shotgun (WGS) entry which is preliminary data.</text>
</comment>
<reference evidence="1 2" key="1">
    <citation type="journal article" date="2017" name="Mol. Plant">
        <title>The Genome of Medicinal Plant Macleaya cordata Provides New Insights into Benzylisoquinoline Alkaloids Metabolism.</title>
        <authorList>
            <person name="Liu X."/>
            <person name="Liu Y."/>
            <person name="Huang P."/>
            <person name="Ma Y."/>
            <person name="Qing Z."/>
            <person name="Tang Q."/>
            <person name="Cao H."/>
            <person name="Cheng P."/>
            <person name="Zheng Y."/>
            <person name="Yuan Z."/>
            <person name="Zhou Y."/>
            <person name="Liu J."/>
            <person name="Tang Z."/>
            <person name="Zhuo Y."/>
            <person name="Zhang Y."/>
            <person name="Yu L."/>
            <person name="Huang J."/>
            <person name="Yang P."/>
            <person name="Peng Q."/>
            <person name="Zhang J."/>
            <person name="Jiang W."/>
            <person name="Zhang Z."/>
            <person name="Lin K."/>
            <person name="Ro D.K."/>
            <person name="Chen X."/>
            <person name="Xiong X."/>
            <person name="Shang Y."/>
            <person name="Huang S."/>
            <person name="Zeng J."/>
        </authorList>
    </citation>
    <scope>NUCLEOTIDE SEQUENCE [LARGE SCALE GENOMIC DNA]</scope>
    <source>
        <strain evidence="2">cv. BLH2017</strain>
        <tissue evidence="1">Root</tissue>
    </source>
</reference>
<dbReference type="EMBL" id="MVGT01003562">
    <property type="protein sequence ID" value="OVA03690.1"/>
    <property type="molecule type" value="Genomic_DNA"/>
</dbReference>
<evidence type="ECO:0000313" key="2">
    <source>
        <dbReference type="Proteomes" id="UP000195402"/>
    </source>
</evidence>
<evidence type="ECO:0000313" key="1">
    <source>
        <dbReference type="EMBL" id="OVA03690.1"/>
    </source>
</evidence>
<protein>
    <recommendedName>
        <fullName evidence="3">Protein preY</fullName>
    </recommendedName>
</protein>
<dbReference type="Proteomes" id="UP000195402">
    <property type="component" value="Unassembled WGS sequence"/>
</dbReference>
<dbReference type="Gene3D" id="2.20.25.10">
    <property type="match status" value="1"/>
</dbReference>
<dbReference type="OrthoDB" id="1884515at2759"/>
<keyword evidence="2" id="KW-1185">Reference proteome</keyword>
<name>A0A200PZP5_MACCD</name>
<proteinExistence type="predicted"/>
<gene>
    <name evidence="1" type="ORF">BVC80_8287g8</name>
</gene>
<evidence type="ECO:0008006" key="3">
    <source>
        <dbReference type="Google" id="ProtNLM"/>
    </source>
</evidence>
<organism evidence="1 2">
    <name type="scientific">Macleaya cordata</name>
    <name type="common">Five-seeded plume-poppy</name>
    <name type="synonym">Bocconia cordata</name>
    <dbReference type="NCBI Taxonomy" id="56857"/>
    <lineage>
        <taxon>Eukaryota</taxon>
        <taxon>Viridiplantae</taxon>
        <taxon>Streptophyta</taxon>
        <taxon>Embryophyta</taxon>
        <taxon>Tracheophyta</taxon>
        <taxon>Spermatophyta</taxon>
        <taxon>Magnoliopsida</taxon>
        <taxon>Ranunculales</taxon>
        <taxon>Papaveraceae</taxon>
        <taxon>Papaveroideae</taxon>
        <taxon>Macleaya</taxon>
    </lineage>
</organism>
<accession>A0A200PZP5</accession>
<dbReference type="AlphaFoldDB" id="A0A200PZP5"/>
<sequence>MDRMVRVVVVGISSREATGGEAGTGVAGAETTIISETLSEILVCPLSKQPLRRRLISRGGGGGGESDSVLISGALGVSYPGFCDFSPYFYNPYVD</sequence>